<feature type="transmembrane region" description="Helical" evidence="17">
    <location>
        <begin position="110"/>
        <end position="132"/>
    </location>
</feature>
<feature type="transmembrane region" description="Helical" evidence="17">
    <location>
        <begin position="300"/>
        <end position="321"/>
    </location>
</feature>
<keyword evidence="14 17" id="KW-0496">Mitochondrion</keyword>
<evidence type="ECO:0000256" key="7">
    <source>
        <dbReference type="ARBA" id="ARBA00022660"/>
    </source>
</evidence>
<dbReference type="GO" id="GO:0008137">
    <property type="term" value="F:NADH dehydrogenase (ubiquinone) activity"/>
    <property type="evidence" value="ECO:0007669"/>
    <property type="project" value="UniProtKB-UniRule"/>
</dbReference>
<evidence type="ECO:0000259" key="19">
    <source>
        <dbReference type="Pfam" id="PF01059"/>
    </source>
</evidence>
<feature type="transmembrane region" description="Helical" evidence="17">
    <location>
        <begin position="272"/>
        <end position="294"/>
    </location>
</feature>
<dbReference type="PRINTS" id="PR01437">
    <property type="entry name" value="NUOXDRDTASE4"/>
</dbReference>
<keyword evidence="15 17" id="KW-0472">Membrane</keyword>
<evidence type="ECO:0000256" key="2">
    <source>
        <dbReference type="ARBA" id="ARBA00004225"/>
    </source>
</evidence>
<dbReference type="Pfam" id="PF00361">
    <property type="entry name" value="Proton_antipo_M"/>
    <property type="match status" value="1"/>
</dbReference>
<evidence type="ECO:0000256" key="15">
    <source>
        <dbReference type="ARBA" id="ARBA00023136"/>
    </source>
</evidence>
<feature type="transmembrane region" description="Helical" evidence="17">
    <location>
        <begin position="215"/>
        <end position="238"/>
    </location>
</feature>
<feature type="transmembrane region" description="Helical" evidence="17">
    <location>
        <begin position="380"/>
        <end position="398"/>
    </location>
</feature>
<dbReference type="InterPro" id="IPR001750">
    <property type="entry name" value="ND/Mrp_TM"/>
</dbReference>
<evidence type="ECO:0000256" key="5">
    <source>
        <dbReference type="ARBA" id="ARBA00021006"/>
    </source>
</evidence>
<dbReference type="GO" id="GO:0048039">
    <property type="term" value="F:ubiquinone binding"/>
    <property type="evidence" value="ECO:0007669"/>
    <property type="project" value="TreeGrafter"/>
</dbReference>
<gene>
    <name evidence="20" type="primary">nad4</name>
</gene>
<keyword evidence="13 17" id="KW-0830">Ubiquinone</keyword>
<accession>A0A1X9HEJ1</accession>
<evidence type="ECO:0000256" key="10">
    <source>
        <dbReference type="ARBA" id="ARBA00022982"/>
    </source>
</evidence>
<evidence type="ECO:0000313" key="20">
    <source>
        <dbReference type="EMBL" id="AND96434.1"/>
    </source>
</evidence>
<evidence type="ECO:0000256" key="8">
    <source>
        <dbReference type="ARBA" id="ARBA00022692"/>
    </source>
</evidence>
<dbReference type="GO" id="GO:0042773">
    <property type="term" value="P:ATP synthesis coupled electron transport"/>
    <property type="evidence" value="ECO:0007669"/>
    <property type="project" value="InterPro"/>
</dbReference>
<dbReference type="Pfam" id="PF01059">
    <property type="entry name" value="Oxidored_q5_N"/>
    <property type="match status" value="1"/>
</dbReference>
<evidence type="ECO:0000256" key="17">
    <source>
        <dbReference type="RuleBase" id="RU003297"/>
    </source>
</evidence>
<evidence type="ECO:0000256" key="14">
    <source>
        <dbReference type="ARBA" id="ARBA00023128"/>
    </source>
</evidence>
<evidence type="ECO:0000256" key="3">
    <source>
        <dbReference type="ARBA" id="ARBA00009025"/>
    </source>
</evidence>
<dbReference type="GO" id="GO:0003954">
    <property type="term" value="F:NADH dehydrogenase activity"/>
    <property type="evidence" value="ECO:0007669"/>
    <property type="project" value="TreeGrafter"/>
</dbReference>
<dbReference type="InterPro" id="IPR003918">
    <property type="entry name" value="NADH_UbQ_OxRdtase"/>
</dbReference>
<evidence type="ECO:0000256" key="4">
    <source>
        <dbReference type="ARBA" id="ARBA00012944"/>
    </source>
</evidence>
<dbReference type="GO" id="GO:0015990">
    <property type="term" value="P:electron transport coupled proton transport"/>
    <property type="evidence" value="ECO:0007669"/>
    <property type="project" value="TreeGrafter"/>
</dbReference>
<evidence type="ECO:0000256" key="16">
    <source>
        <dbReference type="ARBA" id="ARBA00049551"/>
    </source>
</evidence>
<evidence type="ECO:0000256" key="12">
    <source>
        <dbReference type="ARBA" id="ARBA00023027"/>
    </source>
</evidence>
<keyword evidence="6 17" id="KW-0813">Transport</keyword>
<feature type="transmembrane region" description="Helical" evidence="17">
    <location>
        <begin position="244"/>
        <end position="265"/>
    </location>
</feature>
<evidence type="ECO:0000259" key="18">
    <source>
        <dbReference type="Pfam" id="PF00361"/>
    </source>
</evidence>
<keyword evidence="12 17" id="KW-0520">NAD</keyword>
<comment type="catalytic activity">
    <reaction evidence="16 17">
        <text>a ubiquinone + NADH + 5 H(+)(in) = a ubiquinol + NAD(+) + 4 H(+)(out)</text>
        <dbReference type="Rhea" id="RHEA:29091"/>
        <dbReference type="Rhea" id="RHEA-COMP:9565"/>
        <dbReference type="Rhea" id="RHEA-COMP:9566"/>
        <dbReference type="ChEBI" id="CHEBI:15378"/>
        <dbReference type="ChEBI" id="CHEBI:16389"/>
        <dbReference type="ChEBI" id="CHEBI:17976"/>
        <dbReference type="ChEBI" id="CHEBI:57540"/>
        <dbReference type="ChEBI" id="CHEBI:57945"/>
        <dbReference type="EC" id="7.1.1.2"/>
    </reaction>
</comment>
<feature type="transmembrane region" description="Helical" evidence="17">
    <location>
        <begin position="410"/>
        <end position="429"/>
    </location>
</feature>
<dbReference type="EC" id="7.1.1.2" evidence="4 17"/>
<dbReference type="EMBL" id="KU739475">
    <property type="protein sequence ID" value="AND96434.1"/>
    <property type="molecule type" value="Genomic_DNA"/>
</dbReference>
<keyword evidence="9" id="KW-1278">Translocase</keyword>
<proteinExistence type="inferred from homology"/>
<comment type="function">
    <text evidence="17">Core subunit of the mitochondrial membrane respiratory chain NADH dehydrogenase (Complex I) which catalyzes electron transfer from NADH through the respiratory chain, using ubiquinone as an electron acceptor. Essential for the catalytic activity and assembly of complex I.</text>
</comment>
<evidence type="ECO:0000256" key="1">
    <source>
        <dbReference type="ARBA" id="ARBA00003257"/>
    </source>
</evidence>
<comment type="similarity">
    <text evidence="3 17">Belongs to the complex I subunit 4 family.</text>
</comment>
<sequence>MMKFLLMMIFMIPLSLFFKNFWLNQSMYFLLFFLFILVNSYNYMFKNISYFLGCDLLSYCMILLSLWICSLMIMASESLNYKNYYMNVFLFVLLMMMIFLYITFSSMNLFLFYLFFEMSLIPTLILIVGWGYQPERLQAGIYMLFYTLLVSLPMMIAIFYYYEYFFSLDFFFINKMISNMYMYMCMNLAFFVKMPMYLVHLWLPKAHVEAPVSGSMILAGVLLKLGGYGLMRLMLIFMEIGMKINIYFILISLYGGVLVSLMCIRQIDIKSLIAYSSVAHMGMVLGGIMTMSYWGMCGALVMMLAHGLCSSGMFCLANINYERFISRSMFLNKGMINIMPSMSLWWFLLSSSNMAAPPSLNLLGEIMLINSLVSWDKLCMLSLMFLSFLSAAYSLYLYSYTQHGKLFSGLFSMSMGMVREYLLLMLHWLPLNLLILKSEIFCLWI</sequence>
<dbReference type="InterPro" id="IPR000260">
    <property type="entry name" value="NADH4_N"/>
</dbReference>
<comment type="function">
    <text evidence="1">Core subunit of the mitochondrial membrane respiratory chain NADH dehydrogenase (Complex I) that is believed to belong to the minimal assembly required for catalysis. Complex I functions in the transfer of electrons from NADH to the respiratory chain. The immediate electron acceptor for the enzyme is believed to be ubiquinone.</text>
</comment>
<feature type="transmembrane region" description="Helical" evidence="17">
    <location>
        <begin position="56"/>
        <end position="75"/>
    </location>
</feature>
<keyword evidence="10 17" id="KW-0249">Electron transport</keyword>
<evidence type="ECO:0000256" key="6">
    <source>
        <dbReference type="ARBA" id="ARBA00022448"/>
    </source>
</evidence>
<dbReference type="GO" id="GO:0031966">
    <property type="term" value="C:mitochondrial membrane"/>
    <property type="evidence" value="ECO:0007669"/>
    <property type="project" value="UniProtKB-SubCell"/>
</dbReference>
<comment type="subcellular location">
    <subcellularLocation>
        <location evidence="2 17">Mitochondrion membrane</location>
        <topology evidence="2 17">Multi-pass membrane protein</topology>
    </subcellularLocation>
</comment>
<geneLocation type="mitochondrion" evidence="20"/>
<keyword evidence="11 17" id="KW-1133">Transmembrane helix</keyword>
<feature type="transmembrane region" description="Helical" evidence="17">
    <location>
        <begin position="84"/>
        <end position="104"/>
    </location>
</feature>
<feature type="domain" description="NADH:quinone oxidoreductase/Mrp antiporter transmembrane" evidence="18">
    <location>
        <begin position="106"/>
        <end position="389"/>
    </location>
</feature>
<feature type="transmembrane region" description="Helical" evidence="17">
    <location>
        <begin position="139"/>
        <end position="161"/>
    </location>
</feature>
<evidence type="ECO:0000256" key="9">
    <source>
        <dbReference type="ARBA" id="ARBA00022967"/>
    </source>
</evidence>
<name>A0A1X9HEJ1_9SCAR</name>
<feature type="domain" description="NADH:ubiquinone oxidoreductase chain 4 N-terminal" evidence="19">
    <location>
        <begin position="1"/>
        <end position="103"/>
    </location>
</feature>
<organism evidence="20">
    <name type="scientific">Onthophagus sp. BMNH679869</name>
    <dbReference type="NCBI Taxonomy" id="1848761"/>
    <lineage>
        <taxon>Eukaryota</taxon>
        <taxon>Metazoa</taxon>
        <taxon>Ecdysozoa</taxon>
        <taxon>Arthropoda</taxon>
        <taxon>Hexapoda</taxon>
        <taxon>Insecta</taxon>
        <taxon>Pterygota</taxon>
        <taxon>Neoptera</taxon>
        <taxon>Endopterygota</taxon>
        <taxon>Coleoptera</taxon>
        <taxon>Polyphaga</taxon>
        <taxon>Scarabaeiformia</taxon>
        <taxon>Scarabaeidae</taxon>
        <taxon>Scarabaeinae</taxon>
        <taxon>Onthophagini</taxon>
        <taxon>Onthophagus</taxon>
    </lineage>
</organism>
<evidence type="ECO:0000256" key="13">
    <source>
        <dbReference type="ARBA" id="ARBA00023075"/>
    </source>
</evidence>
<feature type="transmembrane region" description="Helical" evidence="17">
    <location>
        <begin position="181"/>
        <end position="203"/>
    </location>
</feature>
<keyword evidence="7 17" id="KW-0679">Respiratory chain</keyword>
<dbReference type="PANTHER" id="PTHR43507:SF20">
    <property type="entry name" value="NADH-UBIQUINONE OXIDOREDUCTASE CHAIN 4"/>
    <property type="match status" value="1"/>
</dbReference>
<protein>
    <recommendedName>
        <fullName evidence="5 17">NADH-ubiquinone oxidoreductase chain 4</fullName>
        <ecNumber evidence="4 17">7.1.1.2</ecNumber>
    </recommendedName>
</protein>
<keyword evidence="8 17" id="KW-0812">Transmembrane</keyword>
<feature type="transmembrane region" description="Helical" evidence="17">
    <location>
        <begin position="342"/>
        <end position="360"/>
    </location>
</feature>
<dbReference type="AlphaFoldDB" id="A0A1X9HEJ1"/>
<dbReference type="PANTHER" id="PTHR43507">
    <property type="entry name" value="NADH-UBIQUINONE OXIDOREDUCTASE CHAIN 4"/>
    <property type="match status" value="1"/>
</dbReference>
<reference evidence="20" key="1">
    <citation type="submission" date="2016-02" db="EMBL/GenBank/DDBJ databases">
        <title>Phylogeny of the Onthophagini (Coleoptera:Scarabaeidae).</title>
        <authorList>
            <person name="Thijmen B."/>
            <person name="Alfried V.P."/>
        </authorList>
    </citation>
    <scope>NUCLEOTIDE SEQUENCE</scope>
</reference>
<evidence type="ECO:0000256" key="11">
    <source>
        <dbReference type="ARBA" id="ARBA00022989"/>
    </source>
</evidence>